<accession>A0A1F7FFL1</accession>
<dbReference type="InterPro" id="IPR013783">
    <property type="entry name" value="Ig-like_fold"/>
</dbReference>
<evidence type="ECO:0000256" key="1">
    <source>
        <dbReference type="SAM" id="SignalP"/>
    </source>
</evidence>
<reference evidence="4 5" key="1">
    <citation type="journal article" date="2016" name="Nat. Commun.">
        <title>Thousands of microbial genomes shed light on interconnected biogeochemical processes in an aquifer system.</title>
        <authorList>
            <person name="Anantharaman K."/>
            <person name="Brown C.T."/>
            <person name="Hug L.A."/>
            <person name="Sharon I."/>
            <person name="Castelle C.J."/>
            <person name="Probst A.J."/>
            <person name="Thomas B.C."/>
            <person name="Singh A."/>
            <person name="Wilkins M.J."/>
            <person name="Karaoz U."/>
            <person name="Brodie E.L."/>
            <person name="Williams K.H."/>
            <person name="Hubbard S.S."/>
            <person name="Banfield J.F."/>
        </authorList>
    </citation>
    <scope>NUCLEOTIDE SEQUENCE [LARGE SCALE GENOMIC DNA]</scope>
</reference>
<proteinExistence type="predicted"/>
<dbReference type="Pfam" id="PF13287">
    <property type="entry name" value="Fn3_assoc"/>
    <property type="match status" value="1"/>
</dbReference>
<dbReference type="InterPro" id="IPR006626">
    <property type="entry name" value="PbH1"/>
</dbReference>
<feature type="domain" description="Right handed beta helix" evidence="2">
    <location>
        <begin position="4115"/>
        <end position="4226"/>
    </location>
</feature>
<feature type="signal peptide" evidence="1">
    <location>
        <begin position="1"/>
        <end position="23"/>
    </location>
</feature>
<dbReference type="InterPro" id="IPR039448">
    <property type="entry name" value="Beta_helix"/>
</dbReference>
<dbReference type="EMBL" id="MFYX01000055">
    <property type="protein sequence ID" value="OGK05485.1"/>
    <property type="molecule type" value="Genomic_DNA"/>
</dbReference>
<keyword evidence="1" id="KW-0732">Signal</keyword>
<dbReference type="InterPro" id="IPR059177">
    <property type="entry name" value="GH29D-like_dom"/>
</dbReference>
<evidence type="ECO:0000313" key="5">
    <source>
        <dbReference type="Proteomes" id="UP000179243"/>
    </source>
</evidence>
<protein>
    <recommendedName>
        <fullName evidence="6">FlgD Ig-like domain-containing protein</fullName>
    </recommendedName>
</protein>
<dbReference type="Pfam" id="PF09136">
    <property type="entry name" value="Glucodextran_B"/>
    <property type="match status" value="1"/>
</dbReference>
<organism evidence="4 5">
    <name type="scientific">Candidatus Raymondbacteria bacterium RIFOXYD12_FULL_49_13</name>
    <dbReference type="NCBI Taxonomy" id="1817890"/>
    <lineage>
        <taxon>Bacteria</taxon>
        <taxon>Raymondiibacteriota</taxon>
    </lineage>
</organism>
<evidence type="ECO:0000313" key="4">
    <source>
        <dbReference type="EMBL" id="OGK05485.1"/>
    </source>
</evidence>
<feature type="domain" description="GH29D-like beta-sandwich" evidence="3">
    <location>
        <begin position="1019"/>
        <end position="1079"/>
    </location>
</feature>
<feature type="domain" description="GH29D-like beta-sandwich" evidence="3">
    <location>
        <begin position="776"/>
        <end position="834"/>
    </location>
</feature>
<dbReference type="SUPFAM" id="SSF51126">
    <property type="entry name" value="Pectin lyase-like"/>
    <property type="match status" value="5"/>
</dbReference>
<dbReference type="InterPro" id="IPR012334">
    <property type="entry name" value="Pectin_lyas_fold"/>
</dbReference>
<feature type="domain" description="Right handed beta helix" evidence="2">
    <location>
        <begin position="4644"/>
        <end position="4789"/>
    </location>
</feature>
<feature type="domain" description="GH29D-like beta-sandwich" evidence="3">
    <location>
        <begin position="1891"/>
        <end position="1950"/>
    </location>
</feature>
<evidence type="ECO:0000259" key="3">
    <source>
        <dbReference type="Pfam" id="PF13290"/>
    </source>
</evidence>
<evidence type="ECO:0000259" key="2">
    <source>
        <dbReference type="Pfam" id="PF13229"/>
    </source>
</evidence>
<evidence type="ECO:0008006" key="6">
    <source>
        <dbReference type="Google" id="ProtNLM"/>
    </source>
</evidence>
<feature type="domain" description="GH29D-like beta-sandwich" evidence="3">
    <location>
        <begin position="2345"/>
        <end position="2402"/>
    </location>
</feature>
<dbReference type="InterPro" id="IPR011050">
    <property type="entry name" value="Pectin_lyase_fold/virulence"/>
</dbReference>
<dbReference type="Gene3D" id="2.60.40.10">
    <property type="entry name" value="Immunoglobulins"/>
    <property type="match status" value="1"/>
</dbReference>
<dbReference type="SMART" id="SM00710">
    <property type="entry name" value="PbH1"/>
    <property type="match status" value="15"/>
</dbReference>
<gene>
    <name evidence="4" type="ORF">A2519_05190</name>
</gene>
<dbReference type="Gene3D" id="2.160.20.10">
    <property type="entry name" value="Single-stranded right-handed beta-helix, Pectin lyase-like"/>
    <property type="match status" value="6"/>
</dbReference>
<sequence length="4877" mass="524091">MRFNIKKASVYALVLLLSSMSAAELYTVRRTVNIVSPGRLTAIMNEAGAETKGEIRVEYPGGSMFRDADPSVESYRDVKTVAAGFDLSQPGVYAVYFDSLADTTTAGFNYQIRFMPKRPEVSLDTMYETSKENGISTYHIAGMVKGKTRGLLDLRATPAIFCNTCPGDIDTLPNWTGDKFATAIPWDTVTGRYAYEWNTKAMSPGKYHVFASFEVENPSNDSAIKASYPYVYSIKSGWYDTIRIDNDEFLPHPGNIIAAPINYGVDFSWKKPDSAPSVNGFKIFYGKSSSNLNDSLVAGMVKHAILRGLKNGDTIWYSISSYNDLRNGPGSSPKWVVPGDGQGSQLLNPLRFDTPAQAEYAIAIGKEIEIPFKVLPASVSFASTNSPYDAAKITVRIKPENAPWPDKDTSLGMTAAIHKSRLFLPTDTGVQTLTLLSRAQDVYYTNDTTDEVCTSCADSSSLMMPKLSPGNYHVKITCENLGNPSGTGMADEIIFTVSAHFPGPEFGKIFPAEVLEGQEIVFSAWGSDLRKFVQNGDNQYLVITGPGQNFSIPFDSVTKYSETGFTAPISGIPAGTYSAYISSSNGNSDTLVNIIRVMSPSTCPGFVSMRPAWGDTGAVVSFTLSDNAGTDDPAGWNVSLNGLSCPVEWVIDNFVEARVPYGASTGGFLIQRTNPSGPPCSLTTSEFLVGAGPMASIAPSSGLYPNSIAVSVNHSGDTAFIQIGDHMPVQYTSPVTLTPDSPSVVQAWSKDILGRISPVAKAEYKIVPVPVTIAAPNGGVFSSAVSCTLTCSEPSADIHFSLNGSNITSSSPLYTAPFIIDCPSTLKFRAFYNGVAEDVKNVDFTIENPSVFSYTLAYPEASEVYTNKSPYLVQGTLTSGVSNFILINNNAVPVTGGSFQATVALKQGENSITVSSLEGRGLQAYTAILDTKRPIVYASGGRIMGTATAPFFDTLSSSEPANIYYKFTGDPSYSLYENPVYIDGATTMSFYAVDLAQNVSDTITESYDILEGLVIEASPGPGTYPEPQHVALSVPTRGRTHANIYYTIDGTTPDTGSSIYTDTLIVSHDMTIKAIGADAFDTSAIFEFAYGIGVSLDLDTLSVGSGEITAYEWQRDTMSLTGIGEAVGSNSDNCMFAYQKLGGDFDVSFKVLEPDDISPWKEAGIMARSGTGAGSSMVWFSFRHNDGTNLMARAESDSLAVETAIPDIFYGHSAKLRMVKIGAILTALFSSDGVNWTSVGSAEIGQDSVLIGPAFTAENSARMRVTGFKGFNGGALPDGSPVISITSPVSGMYFQSYYVHFEGGISRQTVSGDSVIVYLNGVTYGKLPLFSSQFQKNIDFSHTENFFKVLVEDPLTGQKGLTWFTCDSTAPQVSFSAPPGLYEKSLDLTICLNEPGNIYYSGTNQPYIPLTSPVALTLKPDTVEEYHKYYPTSYTITAVGYDYAGNPSNQISGTFQIAPEFKMFVSPNPGVFYDSAEVSLTCNNIGAYDAQIYFKTGKEAWWSIYGAPVKLRYSDRLEAYASYKTKSGETETFSGLYQIVKAGTLSVLSVGTAESTSGEWTGSRQYRLNSVTAPISGDGFHFGAAVIAAESSFVFVAKPMSVAGGKQGLAVFKSTYSSTIGCLVSVLNDTTIKIVKREAPGGLLDTQILHVGADNWLKSARQKDTVYFYSSKNSRDWNLITAVNMPGIVYSGLSVVSEDTAVTAQADFDSVGMDIDNPHPVLSITQPADTLWTNIDSVQVRGVLSNANIFYVLANGGYVSVGNDNTFSKYVRLNYSGNNQIFIEQPDLALTARANVVYDNSSPAVIVNPSADKGPFSSPLNVHAYCNESAVLYISVNGEEYREVAQGDTILTLSGNAQVQYYAIDRATNQSAAQSQSYTIISPPVSSANYASGTYAQPLNITLAPNRSSAVVHYSLNGAEPGLESPVFTESIYINKYTTLKFFAVDAWGRENVNTKVYDITGEVSFDTTRLTNTTLSSYYWENGRLKIRASGYSSGHPEKEGISFTQFLPGDFRVIFRMDSLPEASFHAGISVRSTIQGLSDSTRKLGALLIDSAGRIGWYKRPYDNGLTTIQPVTANGAAGIWMQIVRSNDTVWASYSLNGDVWTPVPGHLDIAAYSVNVGPVIIPHSPALEEEFVFSHFYGFAGGSAVPDDYSMLAVYENNDHIVTANESYALKGRIFDPGMRPLTNSISPIYVTVNEGELETIDPSGEAPFYNWVHNVQLNEGENRILLSHISLNTRNAYSLTITKDTSTPAISLLPLYHHGVDSIPVEMQCSENAWIYWQIGSKPVDSAYGTMASRTLYVGESGIFQAWAIDNMGRHSETVEHYYDVHENLNSYADPVSRVFSTPVQVSLKSNSPDAVIYYTTDGSLPTDSSAKFMEGYLEFSDYTTLKFFAVDPWSVETSIHTETYIPDWTPYSANLNVGYNEDSNMIEMAINSSIFIKSVEFSISDFTGVLKNWTIDDIYPGEKILELTQNESPELIGAKGDSISVSVRITNCFGQVILKTGTIYRTFSRIHFVSIGSAYDYSSGTIHIAKGSDHATGINTSWLSANRGQGDSIIINNHGFTIKSVLSDTALLLTQSSNETYEGSNYAIKRKFAEFAPWANQNRNLVSTYESEVAVLYNDNVPLVGSSIGDWNNWWTTDASHTLTVTAIGNNRTYGTAGRGATLDCRGYGISTYSHYMTIDGIEIKNINSEYGLFIAGDHSTVKNCVVHDGSGKGISLQYDNTCDSVYNNIVYNLGMTGIYAGPGSMFIANNTVFNCGKGIEAYGNGSSILNNIAAANISGDYVWTGTHTFTDNISGDNSVPANNNKLNVSLSRIAFVNTTPGQYDLHINETSAARDSGSAIIQTDIDGNTRTSPYDIGADEAGGYIPPAPPAHSVPVRYVSIGTKADYSAGSVQVAAGSRIVTGTGTAWLDSSRGQGDSVIINSIGYTIDSATSNTRLVLTQAASASFTGSYSIKRKFRTFAAWEAQDRDLIMADECEVAVMYNDTASYKTALVDGWKTSVAHRIIITAAPGNRHNGVAGTGVVLDADSHVWTIYASNVSFADLEVRNLGSPYGMYIGGRENVVRSCLFHGGTGHGLHVYYAGSSDSVYNNIIYGFDSAGIDIATTEWNFVANNTVNGCHEGIRCSHGNSSYNHMYAVNNISVGNNADYSEVPGSVGFNANDSNNIAGDNSLVTVGAGPHCLNNITLAQIKFVDASAAARDLHIRINSAARNVGADLGACFTRDIDNIVRTTGLWDIGADENTTVDVIAPVITVSGVSENGMYNNARTITITVTDDQDPEPVYTATLNGQAIQTGHLASDEGFNTLIVFATDWANNKSADTVHFTLDFTPPVVSVSPLGGYHSAAFFNSDSSITLSASDNLSEEPYIHYTLNGAIPDNNSTLYSGPLTHIAAGTLLKAIAYDYAGNASAVVSAEYLGCINAAFVSGTIWVDSVCGNDNTCNECNDSLHPFKTIDTAFSRISRTASLTSDLTVKIGRGTYTIESNSGINLADVRTSSNARLTIRPQDFAKKATDMPVLKRAATGTGSNTYIFRTSSFTTVQGLKFAMTGNGGIHSNMCIESYRPATSSNHIEGMIIERNVFDNSGITAGTSIHEIRIYSTGEGSSKDVYIRNNIFYKGKNPITIRENGCCNSGQRDSAYFIVNNTAYDCDGKFLNIMNDGGTGVMAHLVAANNVISSGNDTLFYGTSPYAAGPYAVYNTIYESSPATCAFQGKNGTFFVQGMCDSSATAFLSTGISDSNFLRPSQNDLAVDWANATYALSTDIWGNSRNQGNGPDAGAVESPYTAPVLTLASHTVDQATDAFLEHGGETHAAIFRFRLTPSLGTAVVTRMAFRLWNVLNISQDIINGMELIADADNDGVVDSNETAIGGAGTATINGSTGRIAFSTSFNVSSPANYILRADFLSLGQNDSLRIGLYTDSISIASLKTGSVASAAHREIYTVPQTRYVSVGDKADYSTGSLQLVAGSRTVTGAGTAWAAGNRDRGDSIIVNGTGYTIDSVRNDTALALFTNARVSCSGASYVIKRKYATLQTWALQGRNLIAANQNEAAVLYKDSVEFTVTSQSHIDGNWQTDSTHRIIMTSNARNRHQGRAGTGAAINCMASVWNLYKGNTIIENLEIRNSGGYGMYLAGNCNVVRNCFFRNSAGTGLHVYYDAARDSVYNNIFFDIDSIGIEVSSYGSNFLANNTVYGCGKGIFLNSGNTVTNNACVVNNICWGNGVDYRKVTGAAGFNANDTNNISGDNSILTIGNAQKNTGNVSSAQMGFLYTAAGSEDLHIRRSSIARNTGANLSSFFTGDIDGNTRAGAWDVGADENVWADTLAPSIAISGVLNGYYYNTSKQVSVAVSDETDTNPFLVIQVDGDTVESGHQVSAEGMHAVNVEAWDHAGNTSYDSMGFTIDLTSPTTWATPAGGDYSEEYFNSDSSVTLTASDTLSDILHIYYTTNGTTPSDASSVYDDYYPISPITDGMAIKYFAQDNAGNNSSVATDIYNLEQTQTGPAPHYVSIGTAGNYTTGSVHLTAGSKTVTGTGTAWKTANRGKGDSLYTVAAGGYVIDTVLTETSLRLTRTADSGYSGSDYSIMRKFSTIQSWISTGRNLVSLDQREVALMYKDGSEYARYDIGGSGWVTDSLHTIMLAAAPGNRHTGIQGTGVVINCNGSVWNIYKDWVTLDGLEVRNSGGTYGLYVSGRGDVVRSCIFRDGSGYGIHLYYNGSSDSVYNNIVYGFASAGINISTNQWNFVANNTVYGCNKGIQCSHGNYVYNSMYVVNNIAWGNGVDYEEVSGSVGFNSNDSNNIGKDSSLVTVGPGPHCQYNVTASQISFVDTAAATRDLHIQGGSVAKDAGARLNNRFTIDIDGEIRGIPSDSLWDIGADEKR</sequence>
<feature type="domain" description="GH29D-like beta-sandwich" evidence="3">
    <location>
        <begin position="4422"/>
        <end position="4490"/>
    </location>
</feature>
<dbReference type="Gene3D" id="2.60.120.200">
    <property type="match status" value="2"/>
</dbReference>
<feature type="domain" description="Right handed beta helix" evidence="2">
    <location>
        <begin position="2671"/>
        <end position="2800"/>
    </location>
</feature>
<dbReference type="Pfam" id="PF13229">
    <property type="entry name" value="Beta_helix"/>
    <property type="match status" value="3"/>
</dbReference>
<dbReference type="Proteomes" id="UP000179243">
    <property type="component" value="Unassembled WGS sequence"/>
</dbReference>
<comment type="caution">
    <text evidence="4">The sequence shown here is derived from an EMBL/GenBank/DDBJ whole genome shotgun (WGS) entry which is preliminary data.</text>
</comment>
<dbReference type="InterPro" id="IPR026876">
    <property type="entry name" value="Fn3_assoc_repeat"/>
</dbReference>
<name>A0A1F7FFL1_UNCRA</name>
<feature type="chain" id="PRO_5009528648" description="FlgD Ig-like domain-containing protein" evidence="1">
    <location>
        <begin position="24"/>
        <end position="4877"/>
    </location>
</feature>
<dbReference type="Pfam" id="PF13290">
    <property type="entry name" value="CHB_HEX_C_1"/>
    <property type="match status" value="5"/>
</dbReference>